<dbReference type="Proteomes" id="UP000261520">
    <property type="component" value="Unplaced"/>
</dbReference>
<feature type="transmembrane region" description="Helical" evidence="11">
    <location>
        <begin position="62"/>
        <end position="83"/>
    </location>
</feature>
<evidence type="ECO:0000256" key="9">
    <source>
        <dbReference type="ARBA" id="ARBA00023180"/>
    </source>
</evidence>
<feature type="transmembrane region" description="Helical" evidence="11">
    <location>
        <begin position="232"/>
        <end position="252"/>
    </location>
</feature>
<keyword evidence="8" id="KW-0675">Receptor</keyword>
<proteinExistence type="predicted"/>
<organism evidence="13 14">
    <name type="scientific">Periophthalmus magnuspinnatus</name>
    <dbReference type="NCBI Taxonomy" id="409849"/>
    <lineage>
        <taxon>Eukaryota</taxon>
        <taxon>Metazoa</taxon>
        <taxon>Chordata</taxon>
        <taxon>Craniata</taxon>
        <taxon>Vertebrata</taxon>
        <taxon>Euteleostomi</taxon>
        <taxon>Actinopterygii</taxon>
        <taxon>Neopterygii</taxon>
        <taxon>Teleostei</taxon>
        <taxon>Neoteleostei</taxon>
        <taxon>Acanthomorphata</taxon>
        <taxon>Gobiaria</taxon>
        <taxon>Gobiiformes</taxon>
        <taxon>Gobioidei</taxon>
        <taxon>Gobiidae</taxon>
        <taxon>Oxudercinae</taxon>
        <taxon>Periophthalmus</taxon>
    </lineage>
</organism>
<dbReference type="SUPFAM" id="SSF81321">
    <property type="entry name" value="Family A G protein-coupled receptor-like"/>
    <property type="match status" value="1"/>
</dbReference>
<dbReference type="InterPro" id="IPR000276">
    <property type="entry name" value="GPCR_Rhodpsn"/>
</dbReference>
<evidence type="ECO:0000313" key="14">
    <source>
        <dbReference type="Proteomes" id="UP000261520"/>
    </source>
</evidence>
<dbReference type="InterPro" id="IPR017452">
    <property type="entry name" value="GPCR_Rhodpsn_7TM"/>
</dbReference>
<dbReference type="GO" id="GO:0004930">
    <property type="term" value="F:G protein-coupled receptor activity"/>
    <property type="evidence" value="ECO:0007669"/>
    <property type="project" value="UniProtKB-KW"/>
</dbReference>
<keyword evidence="14" id="KW-1185">Reference proteome</keyword>
<dbReference type="PANTHER" id="PTHR24234">
    <property type="entry name" value="LYSOPHOSPHATIDIC ACID RECEPTOR 5/SPHINGOSYLPHOSPHORYLCHOLINE RECEPTOR"/>
    <property type="match status" value="1"/>
</dbReference>
<dbReference type="PRINTS" id="PR00237">
    <property type="entry name" value="GPCRRHODOPSN"/>
</dbReference>
<evidence type="ECO:0000256" key="7">
    <source>
        <dbReference type="ARBA" id="ARBA00023157"/>
    </source>
</evidence>
<dbReference type="STRING" id="409849.ENSPMGP00000018809"/>
<evidence type="ECO:0000256" key="11">
    <source>
        <dbReference type="SAM" id="Phobius"/>
    </source>
</evidence>
<reference evidence="13" key="2">
    <citation type="submission" date="2025-09" db="UniProtKB">
        <authorList>
            <consortium name="Ensembl"/>
        </authorList>
    </citation>
    <scope>IDENTIFICATION</scope>
</reference>
<feature type="transmembrane region" description="Helical" evidence="11">
    <location>
        <begin position="89"/>
        <end position="106"/>
    </location>
</feature>
<keyword evidence="4 11" id="KW-1133">Transmembrane helix</keyword>
<accession>A0A3B4AQC6</accession>
<dbReference type="Pfam" id="PF00001">
    <property type="entry name" value="7tm_1"/>
    <property type="match status" value="1"/>
</dbReference>
<evidence type="ECO:0000313" key="13">
    <source>
        <dbReference type="Ensembl" id="ENSPMGP00000018809.1"/>
    </source>
</evidence>
<keyword evidence="10" id="KW-0807">Transducer</keyword>
<keyword evidence="9" id="KW-0325">Glycoprotein</keyword>
<keyword evidence="6 11" id="KW-0472">Membrane</keyword>
<dbReference type="PANTHER" id="PTHR24234:SF15">
    <property type="entry name" value="G PROTEIN-COUPLED RECEPTOR 65"/>
    <property type="match status" value="1"/>
</dbReference>
<evidence type="ECO:0000259" key="12">
    <source>
        <dbReference type="PROSITE" id="PS50262"/>
    </source>
</evidence>
<evidence type="ECO:0000256" key="1">
    <source>
        <dbReference type="ARBA" id="ARBA00004651"/>
    </source>
</evidence>
<dbReference type="PROSITE" id="PS50262">
    <property type="entry name" value="G_PROTEIN_RECEP_F1_2"/>
    <property type="match status" value="1"/>
</dbReference>
<evidence type="ECO:0000256" key="2">
    <source>
        <dbReference type="ARBA" id="ARBA00022475"/>
    </source>
</evidence>
<reference evidence="13" key="1">
    <citation type="submission" date="2025-08" db="UniProtKB">
        <authorList>
            <consortium name="Ensembl"/>
        </authorList>
    </citation>
    <scope>IDENTIFICATION</scope>
</reference>
<keyword evidence="5" id="KW-0297">G-protein coupled receptor</keyword>
<evidence type="ECO:0000256" key="8">
    <source>
        <dbReference type="ARBA" id="ARBA00023170"/>
    </source>
</evidence>
<keyword evidence="2" id="KW-1003">Cell membrane</keyword>
<evidence type="ECO:0000256" key="4">
    <source>
        <dbReference type="ARBA" id="ARBA00022989"/>
    </source>
</evidence>
<evidence type="ECO:0000256" key="5">
    <source>
        <dbReference type="ARBA" id="ARBA00023040"/>
    </source>
</evidence>
<feature type="transmembrane region" description="Helical" evidence="11">
    <location>
        <begin position="190"/>
        <end position="212"/>
    </location>
</feature>
<protein>
    <recommendedName>
        <fullName evidence="12">G-protein coupled receptors family 1 profile domain-containing protein</fullName>
    </recommendedName>
</protein>
<name>A0A3B4AQC6_9GOBI</name>
<dbReference type="GO" id="GO:0005886">
    <property type="term" value="C:plasma membrane"/>
    <property type="evidence" value="ECO:0007669"/>
    <property type="project" value="UniProtKB-SubCell"/>
</dbReference>
<evidence type="ECO:0000256" key="10">
    <source>
        <dbReference type="ARBA" id="ARBA00023224"/>
    </source>
</evidence>
<sequence>MDNFTSSTSTLLNTSECHPVDSTSRRRTFIFFYLFIILASIPLNCFFLYVSWQHIRQKNELGIYLFNLALSDLTFTFGLSMWLEFLWRGIWGYGGLACVLSIYCLFTNFYMSDALLCCIAFDRYLAVVHPFKYKFVRNINTAICVSFTMWVLVLIFNARTISTEDSNQDEASLCFDILQPLTLNMARANILRFVLGFVVPLLVVFFSTWGIFRAVRTNQATQEQESKRVAKLLLTVLLCLVISFGPIHMVMLVRTLVKDCMTIQSLLYPHKIAIAFSCLNCLADPLLYCFITRTGKFNAILWNISGKVVTSPWKQAGGRKALLSIIYLKTIFNSYFIK</sequence>
<evidence type="ECO:0000256" key="6">
    <source>
        <dbReference type="ARBA" id="ARBA00023136"/>
    </source>
</evidence>
<feature type="transmembrane region" description="Helical" evidence="11">
    <location>
        <begin position="139"/>
        <end position="158"/>
    </location>
</feature>
<dbReference type="Gene3D" id="1.20.1070.10">
    <property type="entry name" value="Rhodopsin 7-helix transmembrane proteins"/>
    <property type="match status" value="1"/>
</dbReference>
<feature type="transmembrane region" description="Helical" evidence="11">
    <location>
        <begin position="272"/>
        <end position="291"/>
    </location>
</feature>
<keyword evidence="7" id="KW-1015">Disulfide bond</keyword>
<evidence type="ECO:0000256" key="3">
    <source>
        <dbReference type="ARBA" id="ARBA00022692"/>
    </source>
</evidence>
<dbReference type="Ensembl" id="ENSPMGT00000020055.1">
    <property type="protein sequence ID" value="ENSPMGP00000018809.1"/>
    <property type="gene ID" value="ENSPMGG00000015324.1"/>
</dbReference>
<comment type="subcellular location">
    <subcellularLocation>
        <location evidence="1">Cell membrane</location>
        <topology evidence="1">Multi-pass membrane protein</topology>
    </subcellularLocation>
</comment>
<keyword evidence="3 11" id="KW-0812">Transmembrane</keyword>
<dbReference type="AlphaFoldDB" id="A0A3B4AQC6"/>
<feature type="transmembrane region" description="Helical" evidence="11">
    <location>
        <begin position="30"/>
        <end position="50"/>
    </location>
</feature>
<feature type="domain" description="G-protein coupled receptors family 1 profile" evidence="12">
    <location>
        <begin position="43"/>
        <end position="288"/>
    </location>
</feature>